<dbReference type="SUPFAM" id="SSF52540">
    <property type="entry name" value="P-loop containing nucleoside triphosphate hydrolases"/>
    <property type="match status" value="1"/>
</dbReference>
<dbReference type="HOGENOM" id="CLU_018297_3_1_0"/>
<dbReference type="GO" id="GO:0005524">
    <property type="term" value="F:ATP binding"/>
    <property type="evidence" value="ECO:0007669"/>
    <property type="project" value="UniProtKB-KW"/>
</dbReference>
<protein>
    <recommendedName>
        <fullName evidence="3 9">DNA repair protein RecN</fullName>
    </recommendedName>
    <alternativeName>
        <fullName evidence="8 9">Recombination protein N</fullName>
    </alternativeName>
</protein>
<feature type="domain" description="RecF/RecN/SMC N-terminal" evidence="11">
    <location>
        <begin position="14"/>
        <end position="488"/>
    </location>
</feature>
<dbReference type="PIRSF" id="PIRSF003128">
    <property type="entry name" value="RecN"/>
    <property type="match status" value="1"/>
</dbReference>
<accession>F7YXK6</accession>
<keyword evidence="4" id="KW-0547">Nucleotide-binding</keyword>
<dbReference type="OrthoDB" id="9806954at2"/>
<proteinExistence type="inferred from homology"/>
<dbReference type="RefSeq" id="WP_013931870.1">
    <property type="nucleotide sequence ID" value="NC_015707.1"/>
</dbReference>
<dbReference type="InterPro" id="IPR027417">
    <property type="entry name" value="P-loop_NTPase"/>
</dbReference>
<dbReference type="InterPro" id="IPR003395">
    <property type="entry name" value="RecF/RecN/SMC_N"/>
</dbReference>
<keyword evidence="7 9" id="KW-0234">DNA repair</keyword>
<dbReference type="GO" id="GO:0043590">
    <property type="term" value="C:bacterial nucleoid"/>
    <property type="evidence" value="ECO:0007669"/>
    <property type="project" value="TreeGrafter"/>
</dbReference>
<dbReference type="PANTHER" id="PTHR11059:SF0">
    <property type="entry name" value="DNA REPAIR PROTEIN RECN"/>
    <property type="match status" value="1"/>
</dbReference>
<evidence type="ECO:0000256" key="7">
    <source>
        <dbReference type="ARBA" id="ARBA00023204"/>
    </source>
</evidence>
<dbReference type="AlphaFoldDB" id="F7YXK6"/>
<gene>
    <name evidence="12" type="ORF">Theth_0558</name>
</gene>
<evidence type="ECO:0000256" key="4">
    <source>
        <dbReference type="ARBA" id="ARBA00022741"/>
    </source>
</evidence>
<keyword evidence="5 9" id="KW-0227">DNA damage</keyword>
<keyword evidence="6" id="KW-0067">ATP-binding</keyword>
<evidence type="ECO:0000256" key="10">
    <source>
        <dbReference type="SAM" id="Coils"/>
    </source>
</evidence>
<reference evidence="12 13" key="1">
    <citation type="submission" date="2010-11" db="EMBL/GenBank/DDBJ databases">
        <title>The complete genome of Thermotoga thermarum DSM 5069.</title>
        <authorList>
            <consortium name="US DOE Joint Genome Institute (JGI-PGF)"/>
            <person name="Lucas S."/>
            <person name="Copeland A."/>
            <person name="Lapidus A."/>
            <person name="Bruce D."/>
            <person name="Goodwin L."/>
            <person name="Pitluck S."/>
            <person name="Kyrpides N."/>
            <person name="Mavromatis K."/>
            <person name="Ivanova N."/>
            <person name="Zeytun A."/>
            <person name="Brettin T."/>
            <person name="Detter J.C."/>
            <person name="Tapia R."/>
            <person name="Han C."/>
            <person name="Land M."/>
            <person name="Hauser L."/>
            <person name="Markowitz V."/>
            <person name="Cheng J.-F."/>
            <person name="Hugenholtz P."/>
            <person name="Woyke T."/>
            <person name="Wu D."/>
            <person name="Spring S."/>
            <person name="Schroeder M."/>
            <person name="Brambilla E."/>
            <person name="Klenk H.-P."/>
            <person name="Eisen J.A."/>
        </authorList>
    </citation>
    <scope>NUCLEOTIDE SEQUENCE [LARGE SCALE GENOMIC DNA]</scope>
    <source>
        <strain evidence="12 13">DSM 5069</strain>
    </source>
</reference>
<dbReference type="Gene3D" id="3.40.50.300">
    <property type="entry name" value="P-loop containing nucleotide triphosphate hydrolases"/>
    <property type="match status" value="2"/>
</dbReference>
<name>F7YXK6_9THEM</name>
<evidence type="ECO:0000256" key="2">
    <source>
        <dbReference type="ARBA" id="ARBA00009441"/>
    </source>
</evidence>
<dbReference type="GO" id="GO:0006281">
    <property type="term" value="P:DNA repair"/>
    <property type="evidence" value="ECO:0007669"/>
    <property type="project" value="UniProtKB-KW"/>
</dbReference>
<evidence type="ECO:0000256" key="3">
    <source>
        <dbReference type="ARBA" id="ARBA00021315"/>
    </source>
</evidence>
<evidence type="ECO:0000256" key="1">
    <source>
        <dbReference type="ARBA" id="ARBA00003618"/>
    </source>
</evidence>
<dbReference type="GO" id="GO:0009432">
    <property type="term" value="P:SOS response"/>
    <property type="evidence" value="ECO:0007669"/>
    <property type="project" value="TreeGrafter"/>
</dbReference>
<sequence>MLVSFSGRKLLFFEQFNVNFSDKLNVLTGETGAGKSVLIRALQALFGKKVDLPASEGCELEALFVVPEEQMEKVKDFGIESEEIVVSLTVGKRWIYRLNGKLVPQNFVEQLFEDLVQFHQQNSQTGILKKQNQLLLLDRFHDEEELVKEYSSVYKSIKDFEKFLNQHDEQKLLEKLEELKVKIHLIEKVNPSIVEEASLRERYDRLMKQKEVVELLNEIVEIVEDDKEFGFQRLLKILQKIERSKLPVPSELVNLLDDVVQKSFEIARVSRKILDEFELEDVEKLEERIWLYNELKRKFGPTVEDVLENYKRLLNEYQSIEENLNKLKTAKEQLQKLKTKALQIAERLHEKRVEAARQLESIVQNHMKDLALNYGFVISVEKQSQLGPHGLDDVEMKLKSHDGELLGLKNVLSGGELSRLMLSIELACASKSFTDVLVFDEVDAGIGGLTGNVLGMKLKQVSKNYQTIVVTHLPQIARLADTHILVERLAQDKMRLKVLSEDERNQEIIRMIGGLEVLQGKDRPS</sequence>
<evidence type="ECO:0000313" key="13">
    <source>
        <dbReference type="Proteomes" id="UP000006804"/>
    </source>
</evidence>
<evidence type="ECO:0000259" key="11">
    <source>
        <dbReference type="Pfam" id="PF02463"/>
    </source>
</evidence>
<comment type="function">
    <text evidence="1 9">May be involved in recombinational repair of damaged DNA.</text>
</comment>
<dbReference type="PATRIC" id="fig|688269.3.peg.578"/>
<comment type="similarity">
    <text evidence="2 9">Belongs to the RecN family.</text>
</comment>
<dbReference type="eggNOG" id="COG0497">
    <property type="taxonomic scope" value="Bacteria"/>
</dbReference>
<evidence type="ECO:0000256" key="5">
    <source>
        <dbReference type="ARBA" id="ARBA00022763"/>
    </source>
</evidence>
<organism evidence="12 13">
    <name type="scientific">Pseudothermotoga thermarum DSM 5069</name>
    <dbReference type="NCBI Taxonomy" id="688269"/>
    <lineage>
        <taxon>Bacteria</taxon>
        <taxon>Thermotogati</taxon>
        <taxon>Thermotogota</taxon>
        <taxon>Thermotogae</taxon>
        <taxon>Thermotogales</taxon>
        <taxon>Thermotogaceae</taxon>
        <taxon>Pseudothermotoga</taxon>
    </lineage>
</organism>
<dbReference type="GO" id="GO:0006310">
    <property type="term" value="P:DNA recombination"/>
    <property type="evidence" value="ECO:0007669"/>
    <property type="project" value="InterPro"/>
</dbReference>
<dbReference type="InterPro" id="IPR004604">
    <property type="entry name" value="DNA_recomb/repair_RecN"/>
</dbReference>
<dbReference type="EMBL" id="CP002351">
    <property type="protein sequence ID" value="AEH50647.1"/>
    <property type="molecule type" value="Genomic_DNA"/>
</dbReference>
<keyword evidence="10" id="KW-0175">Coiled coil</keyword>
<dbReference type="KEGG" id="tta:Theth_0558"/>
<dbReference type="STRING" id="688269.Theth_0558"/>
<evidence type="ECO:0000313" key="12">
    <source>
        <dbReference type="EMBL" id="AEH50647.1"/>
    </source>
</evidence>
<keyword evidence="13" id="KW-1185">Reference proteome</keyword>
<dbReference type="Proteomes" id="UP000006804">
    <property type="component" value="Chromosome"/>
</dbReference>
<evidence type="ECO:0000256" key="8">
    <source>
        <dbReference type="ARBA" id="ARBA00033408"/>
    </source>
</evidence>
<evidence type="ECO:0000256" key="9">
    <source>
        <dbReference type="PIRNR" id="PIRNR003128"/>
    </source>
</evidence>
<evidence type="ECO:0000256" key="6">
    <source>
        <dbReference type="ARBA" id="ARBA00022840"/>
    </source>
</evidence>
<feature type="coiled-coil region" evidence="10">
    <location>
        <begin position="303"/>
        <end position="365"/>
    </location>
</feature>
<dbReference type="Pfam" id="PF02463">
    <property type="entry name" value="SMC_N"/>
    <property type="match status" value="1"/>
</dbReference>
<dbReference type="PANTHER" id="PTHR11059">
    <property type="entry name" value="DNA REPAIR PROTEIN RECN"/>
    <property type="match status" value="1"/>
</dbReference>